<dbReference type="HOGENOM" id="CLU_950833_0_0_1"/>
<evidence type="ECO:0000313" key="3">
    <source>
        <dbReference type="Proteomes" id="UP000008744"/>
    </source>
</evidence>
<dbReference type="OrthoDB" id="7859473at2759"/>
<evidence type="ECO:0000313" key="2">
    <source>
        <dbReference type="EMBL" id="EDW39397.1"/>
    </source>
</evidence>
<dbReference type="Proteomes" id="UP000008744">
    <property type="component" value="Unassembled WGS sequence"/>
</dbReference>
<keyword evidence="3" id="KW-1185">Reference proteome</keyword>
<protein>
    <submittedName>
        <fullName evidence="2">GL23264</fullName>
    </submittedName>
</protein>
<dbReference type="AlphaFoldDB" id="B4HBK9"/>
<name>B4HBK9_DROPE</name>
<evidence type="ECO:0000256" key="1">
    <source>
        <dbReference type="SAM" id="MobiDB-lite"/>
    </source>
</evidence>
<reference evidence="2 3" key="1">
    <citation type="journal article" date="2007" name="Nature">
        <title>Evolution of genes and genomes on the Drosophila phylogeny.</title>
        <authorList>
            <consortium name="Drosophila 12 Genomes Consortium"/>
            <person name="Clark A.G."/>
            <person name="Eisen M.B."/>
            <person name="Smith D.R."/>
            <person name="Bergman C.M."/>
            <person name="Oliver B."/>
            <person name="Markow T.A."/>
            <person name="Kaufman T.C."/>
            <person name="Kellis M."/>
            <person name="Gelbart W."/>
            <person name="Iyer V.N."/>
            <person name="Pollard D.A."/>
            <person name="Sackton T.B."/>
            <person name="Larracuente A.M."/>
            <person name="Singh N.D."/>
            <person name="Abad J.P."/>
            <person name="Abt D.N."/>
            <person name="Adryan B."/>
            <person name="Aguade M."/>
            <person name="Akashi H."/>
            <person name="Anderson W.W."/>
            <person name="Aquadro C.F."/>
            <person name="Ardell D.H."/>
            <person name="Arguello R."/>
            <person name="Artieri C.G."/>
            <person name="Barbash D.A."/>
            <person name="Barker D."/>
            <person name="Barsanti P."/>
            <person name="Batterham P."/>
            <person name="Batzoglou S."/>
            <person name="Begun D."/>
            <person name="Bhutkar A."/>
            <person name="Blanco E."/>
            <person name="Bosak S.A."/>
            <person name="Bradley R.K."/>
            <person name="Brand A.D."/>
            <person name="Brent M.R."/>
            <person name="Brooks A.N."/>
            <person name="Brown R.H."/>
            <person name="Butlin R.K."/>
            <person name="Caggese C."/>
            <person name="Calvi B.R."/>
            <person name="Bernardo de Carvalho A."/>
            <person name="Caspi A."/>
            <person name="Castrezana S."/>
            <person name="Celniker S.E."/>
            <person name="Chang J.L."/>
            <person name="Chapple C."/>
            <person name="Chatterji S."/>
            <person name="Chinwalla A."/>
            <person name="Civetta A."/>
            <person name="Clifton S.W."/>
            <person name="Comeron J.M."/>
            <person name="Costello J.C."/>
            <person name="Coyne J.A."/>
            <person name="Daub J."/>
            <person name="David R.G."/>
            <person name="Delcher A.L."/>
            <person name="Delehaunty K."/>
            <person name="Do C.B."/>
            <person name="Ebling H."/>
            <person name="Edwards K."/>
            <person name="Eickbush T."/>
            <person name="Evans J.D."/>
            <person name="Filipski A."/>
            <person name="Findeiss S."/>
            <person name="Freyhult E."/>
            <person name="Fulton L."/>
            <person name="Fulton R."/>
            <person name="Garcia A.C."/>
            <person name="Gardiner A."/>
            <person name="Garfield D.A."/>
            <person name="Garvin B.E."/>
            <person name="Gibson G."/>
            <person name="Gilbert D."/>
            <person name="Gnerre S."/>
            <person name="Godfrey J."/>
            <person name="Good R."/>
            <person name="Gotea V."/>
            <person name="Gravely B."/>
            <person name="Greenberg A.J."/>
            <person name="Griffiths-Jones S."/>
            <person name="Gross S."/>
            <person name="Guigo R."/>
            <person name="Gustafson E.A."/>
            <person name="Haerty W."/>
            <person name="Hahn M.W."/>
            <person name="Halligan D.L."/>
            <person name="Halpern A.L."/>
            <person name="Halter G.M."/>
            <person name="Han M.V."/>
            <person name="Heger A."/>
            <person name="Hillier L."/>
            <person name="Hinrichs A.S."/>
            <person name="Holmes I."/>
            <person name="Hoskins R.A."/>
            <person name="Hubisz M.J."/>
            <person name="Hultmark D."/>
            <person name="Huntley M.A."/>
            <person name="Jaffe D.B."/>
            <person name="Jagadeeshan S."/>
            <person name="Jeck W.R."/>
            <person name="Johnson J."/>
            <person name="Jones C.D."/>
            <person name="Jordan W.C."/>
            <person name="Karpen G.H."/>
            <person name="Kataoka E."/>
            <person name="Keightley P.D."/>
            <person name="Kheradpour P."/>
            <person name="Kirkness E.F."/>
            <person name="Koerich L.B."/>
            <person name="Kristiansen K."/>
            <person name="Kudrna D."/>
            <person name="Kulathinal R.J."/>
            <person name="Kumar S."/>
            <person name="Kwok R."/>
            <person name="Lander E."/>
            <person name="Langley C.H."/>
            <person name="Lapoint R."/>
            <person name="Lazzaro B.P."/>
            <person name="Lee S.J."/>
            <person name="Levesque L."/>
            <person name="Li R."/>
            <person name="Lin C.F."/>
            <person name="Lin M.F."/>
            <person name="Lindblad-Toh K."/>
            <person name="Llopart A."/>
            <person name="Long M."/>
            <person name="Low L."/>
            <person name="Lozovsky E."/>
            <person name="Lu J."/>
            <person name="Luo M."/>
            <person name="Machado C.A."/>
            <person name="Makalowski W."/>
            <person name="Marzo M."/>
            <person name="Matsuda M."/>
            <person name="Matzkin L."/>
            <person name="McAllister B."/>
            <person name="McBride C.S."/>
            <person name="McKernan B."/>
            <person name="McKernan K."/>
            <person name="Mendez-Lago M."/>
            <person name="Minx P."/>
            <person name="Mollenhauer M.U."/>
            <person name="Montooth K."/>
            <person name="Mount S.M."/>
            <person name="Mu X."/>
            <person name="Myers E."/>
            <person name="Negre B."/>
            <person name="Newfeld S."/>
            <person name="Nielsen R."/>
            <person name="Noor M.A."/>
            <person name="O'Grady P."/>
            <person name="Pachter L."/>
            <person name="Papaceit M."/>
            <person name="Parisi M.J."/>
            <person name="Parisi M."/>
            <person name="Parts L."/>
            <person name="Pedersen J.S."/>
            <person name="Pesole G."/>
            <person name="Phillippy A.M."/>
            <person name="Ponting C.P."/>
            <person name="Pop M."/>
            <person name="Porcelli D."/>
            <person name="Powell J.R."/>
            <person name="Prohaska S."/>
            <person name="Pruitt K."/>
            <person name="Puig M."/>
            <person name="Quesneville H."/>
            <person name="Ram K.R."/>
            <person name="Rand D."/>
            <person name="Rasmussen M.D."/>
            <person name="Reed L.K."/>
            <person name="Reenan R."/>
            <person name="Reily A."/>
            <person name="Remington K.A."/>
            <person name="Rieger T.T."/>
            <person name="Ritchie M.G."/>
            <person name="Robin C."/>
            <person name="Rogers Y.H."/>
            <person name="Rohde C."/>
            <person name="Rozas J."/>
            <person name="Rubenfield M.J."/>
            <person name="Ruiz A."/>
            <person name="Russo S."/>
            <person name="Salzberg S.L."/>
            <person name="Sanchez-Gracia A."/>
            <person name="Saranga D.J."/>
            <person name="Sato H."/>
            <person name="Schaeffer S.W."/>
            <person name="Schatz M.C."/>
            <person name="Schlenke T."/>
            <person name="Schwartz R."/>
            <person name="Segarra C."/>
            <person name="Singh R.S."/>
            <person name="Sirot L."/>
            <person name="Sirota M."/>
            <person name="Sisneros N.B."/>
            <person name="Smith C.D."/>
            <person name="Smith T.F."/>
            <person name="Spieth J."/>
            <person name="Stage D.E."/>
            <person name="Stark A."/>
            <person name="Stephan W."/>
            <person name="Strausberg R.L."/>
            <person name="Strempel S."/>
            <person name="Sturgill D."/>
            <person name="Sutton G."/>
            <person name="Sutton G.G."/>
            <person name="Tao W."/>
            <person name="Teichmann S."/>
            <person name="Tobari Y.N."/>
            <person name="Tomimura Y."/>
            <person name="Tsolas J.M."/>
            <person name="Valente V.L."/>
            <person name="Venter E."/>
            <person name="Venter J.C."/>
            <person name="Vicario S."/>
            <person name="Vieira F.G."/>
            <person name="Vilella A.J."/>
            <person name="Villasante A."/>
            <person name="Walenz B."/>
            <person name="Wang J."/>
            <person name="Wasserman M."/>
            <person name="Watts T."/>
            <person name="Wilson D."/>
            <person name="Wilson R.K."/>
            <person name="Wing R.A."/>
            <person name="Wolfner M.F."/>
            <person name="Wong A."/>
            <person name="Wong G.K."/>
            <person name="Wu C.I."/>
            <person name="Wu G."/>
            <person name="Yamamoto D."/>
            <person name="Yang H.P."/>
            <person name="Yang S.P."/>
            <person name="Yorke J.A."/>
            <person name="Yoshida K."/>
            <person name="Zdobnov E."/>
            <person name="Zhang P."/>
            <person name="Zhang Y."/>
            <person name="Zimin A.V."/>
            <person name="Baldwin J."/>
            <person name="Abdouelleil A."/>
            <person name="Abdulkadir J."/>
            <person name="Abebe A."/>
            <person name="Abera B."/>
            <person name="Abreu J."/>
            <person name="Acer S.C."/>
            <person name="Aftuck L."/>
            <person name="Alexander A."/>
            <person name="An P."/>
            <person name="Anderson E."/>
            <person name="Anderson S."/>
            <person name="Arachi H."/>
            <person name="Azer M."/>
            <person name="Bachantsang P."/>
            <person name="Barry A."/>
            <person name="Bayul T."/>
            <person name="Berlin A."/>
            <person name="Bessette D."/>
            <person name="Bloom T."/>
            <person name="Blye J."/>
            <person name="Boguslavskiy L."/>
            <person name="Bonnet C."/>
            <person name="Boukhgalter B."/>
            <person name="Bourzgui I."/>
            <person name="Brown A."/>
            <person name="Cahill P."/>
            <person name="Channer S."/>
            <person name="Cheshatsang Y."/>
            <person name="Chuda L."/>
            <person name="Citroen M."/>
            <person name="Collymore A."/>
            <person name="Cooke P."/>
            <person name="Costello M."/>
            <person name="D'Aco K."/>
            <person name="Daza R."/>
            <person name="De Haan G."/>
            <person name="DeGray S."/>
            <person name="DeMaso C."/>
            <person name="Dhargay N."/>
            <person name="Dooley K."/>
            <person name="Dooley E."/>
            <person name="Doricent M."/>
            <person name="Dorje P."/>
            <person name="Dorjee K."/>
            <person name="Dupes A."/>
            <person name="Elong R."/>
            <person name="Falk J."/>
            <person name="Farina A."/>
            <person name="Faro S."/>
            <person name="Ferguson D."/>
            <person name="Fisher S."/>
            <person name="Foley C.D."/>
            <person name="Franke A."/>
            <person name="Friedrich D."/>
            <person name="Gadbois L."/>
            <person name="Gearin G."/>
            <person name="Gearin C.R."/>
            <person name="Giannoukos G."/>
            <person name="Goode T."/>
            <person name="Graham J."/>
            <person name="Grandbois E."/>
            <person name="Grewal S."/>
            <person name="Gyaltsen K."/>
            <person name="Hafez N."/>
            <person name="Hagos B."/>
            <person name="Hall J."/>
            <person name="Henson C."/>
            <person name="Hollinger A."/>
            <person name="Honan T."/>
            <person name="Huard M.D."/>
            <person name="Hughes L."/>
            <person name="Hurhula B."/>
            <person name="Husby M.E."/>
            <person name="Kamat A."/>
            <person name="Kanga B."/>
            <person name="Kashin S."/>
            <person name="Khazanovich D."/>
            <person name="Kisner P."/>
            <person name="Lance K."/>
            <person name="Lara M."/>
            <person name="Lee W."/>
            <person name="Lennon N."/>
            <person name="Letendre F."/>
            <person name="LeVine R."/>
            <person name="Lipovsky A."/>
            <person name="Liu X."/>
            <person name="Liu J."/>
            <person name="Liu S."/>
            <person name="Lokyitsang T."/>
            <person name="Lokyitsang Y."/>
            <person name="Lubonja R."/>
            <person name="Lui A."/>
            <person name="MacDonald P."/>
            <person name="Magnisalis V."/>
            <person name="Maru K."/>
            <person name="Matthews C."/>
            <person name="McCusker W."/>
            <person name="McDonough S."/>
            <person name="Mehta T."/>
            <person name="Meldrim J."/>
            <person name="Meneus L."/>
            <person name="Mihai O."/>
            <person name="Mihalev A."/>
            <person name="Mihova T."/>
            <person name="Mittelman R."/>
            <person name="Mlenga V."/>
            <person name="Montmayeur A."/>
            <person name="Mulrain L."/>
            <person name="Navidi A."/>
            <person name="Naylor J."/>
            <person name="Negash T."/>
            <person name="Nguyen T."/>
            <person name="Nguyen N."/>
            <person name="Nicol R."/>
            <person name="Norbu C."/>
            <person name="Norbu N."/>
            <person name="Novod N."/>
            <person name="O'Neill B."/>
            <person name="Osman S."/>
            <person name="Markiewicz E."/>
            <person name="Oyono O.L."/>
            <person name="Patti C."/>
            <person name="Phunkhang P."/>
            <person name="Pierre F."/>
            <person name="Priest M."/>
            <person name="Raghuraman S."/>
            <person name="Rege F."/>
            <person name="Reyes R."/>
            <person name="Rise C."/>
            <person name="Rogov P."/>
            <person name="Ross K."/>
            <person name="Ryan E."/>
            <person name="Settipalli S."/>
            <person name="Shea T."/>
            <person name="Sherpa N."/>
            <person name="Shi L."/>
            <person name="Shih D."/>
            <person name="Sparrow T."/>
            <person name="Spaulding J."/>
            <person name="Stalker J."/>
            <person name="Stange-Thomann N."/>
            <person name="Stavropoulos S."/>
            <person name="Stone C."/>
            <person name="Strader C."/>
            <person name="Tesfaye S."/>
            <person name="Thomson T."/>
            <person name="Thoulutsang Y."/>
            <person name="Thoulutsang D."/>
            <person name="Topham K."/>
            <person name="Topping I."/>
            <person name="Tsamla T."/>
            <person name="Vassiliev H."/>
            <person name="Vo A."/>
            <person name="Wangchuk T."/>
            <person name="Wangdi T."/>
            <person name="Weiand M."/>
            <person name="Wilkinson J."/>
            <person name="Wilson A."/>
            <person name="Yadav S."/>
            <person name="Young G."/>
            <person name="Yu Q."/>
            <person name="Zembek L."/>
            <person name="Zhong D."/>
            <person name="Zimmer A."/>
            <person name="Zwirko Z."/>
            <person name="Jaffe D.B."/>
            <person name="Alvarez P."/>
            <person name="Brockman W."/>
            <person name="Butler J."/>
            <person name="Chin C."/>
            <person name="Gnerre S."/>
            <person name="Grabherr M."/>
            <person name="Kleber M."/>
            <person name="Mauceli E."/>
            <person name="MacCallum I."/>
        </authorList>
    </citation>
    <scope>NUCLEOTIDE SEQUENCE [LARGE SCALE GENOMIC DNA]</scope>
    <source>
        <strain evidence="3">MSH-3 / Tucson 14011-0111.49</strain>
    </source>
</reference>
<dbReference type="EMBL" id="CH479259">
    <property type="protein sequence ID" value="EDW39397.1"/>
    <property type="molecule type" value="Genomic_DNA"/>
</dbReference>
<organism evidence="3">
    <name type="scientific">Drosophila persimilis</name>
    <name type="common">Fruit fly</name>
    <dbReference type="NCBI Taxonomy" id="7234"/>
    <lineage>
        <taxon>Eukaryota</taxon>
        <taxon>Metazoa</taxon>
        <taxon>Ecdysozoa</taxon>
        <taxon>Arthropoda</taxon>
        <taxon>Hexapoda</taxon>
        <taxon>Insecta</taxon>
        <taxon>Pterygota</taxon>
        <taxon>Neoptera</taxon>
        <taxon>Endopterygota</taxon>
        <taxon>Diptera</taxon>
        <taxon>Brachycera</taxon>
        <taxon>Muscomorpha</taxon>
        <taxon>Ephydroidea</taxon>
        <taxon>Drosophilidae</taxon>
        <taxon>Drosophila</taxon>
        <taxon>Sophophora</taxon>
    </lineage>
</organism>
<proteinExistence type="predicted"/>
<gene>
    <name evidence="2" type="primary">Dper\GL23264</name>
    <name evidence="2" type="ORF">Dper_GL23264</name>
</gene>
<feature type="region of interest" description="Disordered" evidence="1">
    <location>
        <begin position="1"/>
        <end position="53"/>
    </location>
</feature>
<sequence length="293" mass="31437">MDWHGDSDSDTDTDTDTGFGFGLRLNAGNSWQQEEEPARTKEDGGTCADLKSQSQSAKGAAGYQFCLSRPDFLENLNAQPLPPRPGQPTCPSGLFIGAALVSGCVVQSLHSVPSPMFALGAPDLNFHVSLASVSFNRRLGSPFLEKSEQLKPEVNFSLDDAAPVADAHWTAICGAQRVSGGKGGQSRPHIRTLETASTHPPTTWSSFALVMSDTIPLCAGGTFQRTRAHQNVDSGRVSATDKNQKTVALIFPYGTVHCFKYGLRYLSDLQSSCKGGKYDPKRDYSAPGPTLRP</sequence>
<accession>B4HBK9</accession>